<accession>A0A5J5GS55</accession>
<organism evidence="1 2">
    <name type="scientific">Niallia endozanthoxylica</name>
    <dbReference type="NCBI Taxonomy" id="2036016"/>
    <lineage>
        <taxon>Bacteria</taxon>
        <taxon>Bacillati</taxon>
        <taxon>Bacillota</taxon>
        <taxon>Bacilli</taxon>
        <taxon>Bacillales</taxon>
        <taxon>Bacillaceae</taxon>
        <taxon>Niallia</taxon>
    </lineage>
</organism>
<proteinExistence type="predicted"/>
<gene>
    <name evidence="1" type="ORF">F4V44_27115</name>
</gene>
<dbReference type="AlphaFoldDB" id="A0A5J5GS55"/>
<dbReference type="RefSeq" id="WP_150443086.1">
    <property type="nucleotide sequence ID" value="NZ_VYKL01000083.1"/>
</dbReference>
<dbReference type="Proteomes" id="UP000326671">
    <property type="component" value="Unassembled WGS sequence"/>
</dbReference>
<evidence type="ECO:0000313" key="2">
    <source>
        <dbReference type="Proteomes" id="UP000326671"/>
    </source>
</evidence>
<dbReference type="OrthoDB" id="2903198at2"/>
<protein>
    <recommendedName>
        <fullName evidence="3">Replication-relaxation</fullName>
    </recommendedName>
</protein>
<keyword evidence="2" id="KW-1185">Reference proteome</keyword>
<name>A0A5J5GS55_9BACI</name>
<sequence length="203" mass="24071">MLKQRDRNIIQALQLFRCLSRDQISSLFFSKLKNPITSTNYVLKRLRREGYIMANENHVPYIYFSNPPAIKFNSQKVNHYLAIADFYISVNRYSKPSVFHVEPRYGANFMQPDIFMIWNGTPIFVEIQNSIYSASLMNEKFNRYLHYYQSNEWKNEGWNLTKEPCFPLIWIVSKKTNYPLSFADLTIIQTSDVESFISNDLFV</sequence>
<evidence type="ECO:0008006" key="3">
    <source>
        <dbReference type="Google" id="ProtNLM"/>
    </source>
</evidence>
<dbReference type="EMBL" id="VYKL01000083">
    <property type="protein sequence ID" value="KAA9010985.1"/>
    <property type="molecule type" value="Genomic_DNA"/>
</dbReference>
<comment type="caution">
    <text evidence="1">The sequence shown here is derived from an EMBL/GenBank/DDBJ whole genome shotgun (WGS) entry which is preliminary data.</text>
</comment>
<evidence type="ECO:0000313" key="1">
    <source>
        <dbReference type="EMBL" id="KAA9010985.1"/>
    </source>
</evidence>
<reference evidence="1 2" key="1">
    <citation type="submission" date="2019-09" db="EMBL/GenBank/DDBJ databases">
        <title>Whole genome sequences of isolates from the Mars Exploration Rovers.</title>
        <authorList>
            <person name="Seuylemezian A."/>
            <person name="Vaishampayan P."/>
        </authorList>
    </citation>
    <scope>NUCLEOTIDE SEQUENCE [LARGE SCALE GENOMIC DNA]</scope>
    <source>
        <strain evidence="1 2">MER_TA_151</strain>
    </source>
</reference>